<comment type="caution">
    <text evidence="5">Lacks conserved residue(s) required for the propagation of feature annotation.</text>
</comment>
<organism evidence="6">
    <name type="scientific">Fagus sylvatica</name>
    <name type="common">Beechnut</name>
    <dbReference type="NCBI Taxonomy" id="28930"/>
    <lineage>
        <taxon>Eukaryota</taxon>
        <taxon>Viridiplantae</taxon>
        <taxon>Streptophyta</taxon>
        <taxon>Embryophyta</taxon>
        <taxon>Tracheophyta</taxon>
        <taxon>Spermatophyta</taxon>
        <taxon>Magnoliopsida</taxon>
        <taxon>eudicotyledons</taxon>
        <taxon>Gunneridae</taxon>
        <taxon>Pentapetalae</taxon>
        <taxon>rosids</taxon>
        <taxon>fabids</taxon>
        <taxon>Fagales</taxon>
        <taxon>Fagaceae</taxon>
        <taxon>Fagus</taxon>
    </lineage>
</organism>
<proteinExistence type="inferred from homology"/>
<reference evidence="6" key="1">
    <citation type="submission" date="2018-02" db="EMBL/GenBank/DDBJ databases">
        <authorList>
            <person name="Cohen D.B."/>
            <person name="Kent A.D."/>
        </authorList>
    </citation>
    <scope>NUCLEOTIDE SEQUENCE</scope>
</reference>
<dbReference type="EMBL" id="OIVN01001156">
    <property type="protein sequence ID" value="SPC90536.1"/>
    <property type="molecule type" value="Genomic_DNA"/>
</dbReference>
<dbReference type="PANTHER" id="PTHR31636">
    <property type="entry name" value="OSJNBA0084A10.13 PROTEIN-RELATED"/>
    <property type="match status" value="1"/>
</dbReference>
<evidence type="ECO:0000256" key="3">
    <source>
        <dbReference type="ARBA" id="ARBA00023163"/>
    </source>
</evidence>
<evidence type="ECO:0000256" key="5">
    <source>
        <dbReference type="PROSITE-ProRule" id="PRU01191"/>
    </source>
</evidence>
<evidence type="ECO:0000256" key="4">
    <source>
        <dbReference type="ARBA" id="ARBA00023242"/>
    </source>
</evidence>
<evidence type="ECO:0000313" key="6">
    <source>
        <dbReference type="EMBL" id="SPC90536.1"/>
    </source>
</evidence>
<dbReference type="PROSITE" id="PS50985">
    <property type="entry name" value="GRAS"/>
    <property type="match status" value="1"/>
</dbReference>
<keyword evidence="2" id="KW-0805">Transcription regulation</keyword>
<comment type="subcellular location">
    <subcellularLocation>
        <location evidence="1">Nucleus</location>
    </subcellularLocation>
</comment>
<gene>
    <name evidence="6" type="ORF">FSB_LOCUS18418</name>
</gene>
<feature type="short sequence motif" description="VHIID" evidence="5">
    <location>
        <begin position="311"/>
        <end position="315"/>
    </location>
</feature>
<comment type="similarity">
    <text evidence="5">Belongs to the GRAS family.</text>
</comment>
<keyword evidence="4" id="KW-0539">Nucleus</keyword>
<feature type="region of interest" description="SAW" evidence="5">
    <location>
        <begin position="504"/>
        <end position="576"/>
    </location>
</feature>
<keyword evidence="3" id="KW-0804">Transcription</keyword>
<evidence type="ECO:0000256" key="1">
    <source>
        <dbReference type="ARBA" id="ARBA00004123"/>
    </source>
</evidence>
<name>A0A2N9FI98_FAGSY</name>
<sequence>MMQPELLQPSWPFYNVIDSTFEQVAHHGLNMDVPVDVYDYDEFSPLFTTTENSSELSSIQFSQTMFSSDHFVTTIEDSSELSSIPYSSTMFPADFVPQGTCYDSQQVMSTMMDFSFEPEGLEPNLNYKIEGMCGILGDSEGSFPDLTEVEALYTGYDFPSEGSFPFKHLPSEGEDSPSMSMKSDSSLTDIASLQSSLTLPGEDMEIDNQVSLYHLLKAYGEALENDQRELAQVILRRISEKVSPTGKTLERLAFYLSQDMNYQGDYLKQESLKNFETAFQALYQALPAGKFAHCAANSSILEAMPDDAETIHIVDFDMGEGVQWPPMIEAIANQNKTLKLTSIRWEEEDCDCPPLWRFEETQRRLYDQARAFGLKLKVEEMGIDDLVSEIKKMKKRDGRREWFAFNSMVGLPHMGRGRSRKHVMDFLREAKELIAINRGIITFGDGDACEKLKYCSGFGSFFDGYLVHYQALLESLEVNFSLRLAEARIAMECLFLAPYISCFAWFQRWEEIREGCHLQAGLGLEGRRLSEEILMEAKEIVKEGENSYGLRIEGQIGNEMVLEWKGTTLVRVSTWTYQS</sequence>
<protein>
    <submittedName>
        <fullName evidence="6">Uncharacterized protein</fullName>
    </submittedName>
</protein>
<evidence type="ECO:0000256" key="2">
    <source>
        <dbReference type="ARBA" id="ARBA00023015"/>
    </source>
</evidence>
<dbReference type="GO" id="GO:0005634">
    <property type="term" value="C:nucleus"/>
    <property type="evidence" value="ECO:0007669"/>
    <property type="project" value="UniProtKB-SubCell"/>
</dbReference>
<dbReference type="AlphaFoldDB" id="A0A2N9FI98"/>
<dbReference type="InterPro" id="IPR005202">
    <property type="entry name" value="TF_GRAS"/>
</dbReference>
<accession>A0A2N9FI98</accession>
<dbReference type="Pfam" id="PF03514">
    <property type="entry name" value="GRAS"/>
    <property type="match status" value="1"/>
</dbReference>